<protein>
    <recommendedName>
        <fullName evidence="3">Kinesin light chain</fullName>
    </recommendedName>
</protein>
<dbReference type="AlphaFoldDB" id="A0A9P8LAI5"/>
<dbReference type="EMBL" id="JAGHQM010000806">
    <property type="protein sequence ID" value="KAH0558567.1"/>
    <property type="molecule type" value="Genomic_DNA"/>
</dbReference>
<evidence type="ECO:0000313" key="2">
    <source>
        <dbReference type="Proteomes" id="UP000750711"/>
    </source>
</evidence>
<evidence type="ECO:0000313" key="1">
    <source>
        <dbReference type="EMBL" id="KAH0558567.1"/>
    </source>
</evidence>
<name>A0A9P8LAI5_9PEZI</name>
<gene>
    <name evidence="1" type="ORF">GP486_004774</name>
</gene>
<dbReference type="Gene3D" id="1.25.40.10">
    <property type="entry name" value="Tetratricopeptide repeat domain"/>
    <property type="match status" value="1"/>
</dbReference>
<dbReference type="Proteomes" id="UP000750711">
    <property type="component" value="Unassembled WGS sequence"/>
</dbReference>
<dbReference type="InterPro" id="IPR053137">
    <property type="entry name" value="NLR-like"/>
</dbReference>
<evidence type="ECO:0008006" key="3">
    <source>
        <dbReference type="Google" id="ProtNLM"/>
    </source>
</evidence>
<dbReference type="InterPro" id="IPR011990">
    <property type="entry name" value="TPR-like_helical_dom_sf"/>
</dbReference>
<dbReference type="Pfam" id="PF13424">
    <property type="entry name" value="TPR_12"/>
    <property type="match status" value="1"/>
</dbReference>
<accession>A0A9P8LAI5</accession>
<dbReference type="PANTHER" id="PTHR46082:SF6">
    <property type="entry name" value="AAA+ ATPASE DOMAIN-CONTAINING PROTEIN-RELATED"/>
    <property type="match status" value="1"/>
</dbReference>
<keyword evidence="2" id="KW-1185">Reference proteome</keyword>
<sequence length="295" mass="33437">MGQPEALTLFRRLGGSNVNAGSPDSEAELLDILEGLPLAIAQAAAFIRKTDITTETYVKMLKSTADLPRLLDESYVDRYRESDVPNSVMRTWLISMERIAKENACAYKILHTIAFFDNQGIPSELIHAAAGAGVEEYDIRIAVNRLRDFSFLQIRIALGQVLPSYELHRLVQLATRRSLESREKKAEQRLFSEMAIRIMAETFPDGTRGTWDRCKTYLSHSLKAFTLPEMEQHTHLTAKLLTKLTLYLNQQGSWKEAEELNLRALELQKEALGEKHPSALLAMGNLVSTYWRQGR</sequence>
<comment type="caution">
    <text evidence="1">The sequence shown here is derived from an EMBL/GenBank/DDBJ whole genome shotgun (WGS) entry which is preliminary data.</text>
</comment>
<organism evidence="1 2">
    <name type="scientific">Trichoglossum hirsutum</name>
    <dbReference type="NCBI Taxonomy" id="265104"/>
    <lineage>
        <taxon>Eukaryota</taxon>
        <taxon>Fungi</taxon>
        <taxon>Dikarya</taxon>
        <taxon>Ascomycota</taxon>
        <taxon>Pezizomycotina</taxon>
        <taxon>Geoglossomycetes</taxon>
        <taxon>Geoglossales</taxon>
        <taxon>Geoglossaceae</taxon>
        <taxon>Trichoglossum</taxon>
    </lineage>
</organism>
<dbReference type="SUPFAM" id="SSF48452">
    <property type="entry name" value="TPR-like"/>
    <property type="match status" value="1"/>
</dbReference>
<dbReference type="PANTHER" id="PTHR46082">
    <property type="entry name" value="ATP/GTP-BINDING PROTEIN-RELATED"/>
    <property type="match status" value="1"/>
</dbReference>
<feature type="non-terminal residue" evidence="1">
    <location>
        <position position="295"/>
    </location>
</feature>
<proteinExistence type="predicted"/>
<reference evidence="1" key="1">
    <citation type="submission" date="2021-03" db="EMBL/GenBank/DDBJ databases">
        <title>Comparative genomics and phylogenomic investigation of the class Geoglossomycetes provide insights into ecological specialization and systematics.</title>
        <authorList>
            <person name="Melie T."/>
            <person name="Pirro S."/>
            <person name="Miller A.N."/>
            <person name="Quandt A."/>
        </authorList>
    </citation>
    <scope>NUCLEOTIDE SEQUENCE</scope>
    <source>
        <strain evidence="1">CAQ_001_2017</strain>
    </source>
</reference>